<dbReference type="EMBL" id="SLWS01000016">
    <property type="protein sequence ID" value="TCO48095.1"/>
    <property type="molecule type" value="Genomic_DNA"/>
</dbReference>
<gene>
    <name evidence="3" type="ORF">EV192_116148</name>
</gene>
<evidence type="ECO:0000256" key="2">
    <source>
        <dbReference type="SAM" id="Phobius"/>
    </source>
</evidence>
<comment type="caution">
    <text evidence="3">The sequence shown here is derived from an EMBL/GenBank/DDBJ whole genome shotgun (WGS) entry which is preliminary data.</text>
</comment>
<evidence type="ECO:0000256" key="1">
    <source>
        <dbReference type="SAM" id="MobiDB-lite"/>
    </source>
</evidence>
<reference evidence="3 4" key="1">
    <citation type="submission" date="2019-03" db="EMBL/GenBank/DDBJ databases">
        <title>Genomic Encyclopedia of Type Strains, Phase IV (KMG-IV): sequencing the most valuable type-strain genomes for metagenomic binning, comparative biology and taxonomic classification.</title>
        <authorList>
            <person name="Goeker M."/>
        </authorList>
    </citation>
    <scope>NUCLEOTIDE SEQUENCE [LARGE SCALE GENOMIC DNA]</scope>
    <source>
        <strain evidence="3 4">DSM 45934</strain>
    </source>
</reference>
<evidence type="ECO:0008006" key="5">
    <source>
        <dbReference type="Google" id="ProtNLM"/>
    </source>
</evidence>
<protein>
    <recommendedName>
        <fullName evidence="5">DUF308 domain-containing protein</fullName>
    </recommendedName>
</protein>
<keyword evidence="4" id="KW-1185">Reference proteome</keyword>
<dbReference type="AlphaFoldDB" id="A0A4R2IYP6"/>
<feature type="region of interest" description="Disordered" evidence="1">
    <location>
        <begin position="39"/>
        <end position="111"/>
    </location>
</feature>
<proteinExistence type="predicted"/>
<dbReference type="Proteomes" id="UP000295680">
    <property type="component" value="Unassembled WGS sequence"/>
</dbReference>
<keyword evidence="2" id="KW-0812">Transmembrane</keyword>
<dbReference type="RefSeq" id="WP_132125497.1">
    <property type="nucleotide sequence ID" value="NZ_SLWS01000016.1"/>
</dbReference>
<keyword evidence="2" id="KW-1133">Transmembrane helix</keyword>
<name>A0A4R2IYP6_9PSEU</name>
<evidence type="ECO:0000313" key="4">
    <source>
        <dbReference type="Proteomes" id="UP000295680"/>
    </source>
</evidence>
<evidence type="ECO:0000313" key="3">
    <source>
        <dbReference type="EMBL" id="TCO48095.1"/>
    </source>
</evidence>
<keyword evidence="2" id="KW-0472">Membrane</keyword>
<organism evidence="3 4">
    <name type="scientific">Actinocrispum wychmicini</name>
    <dbReference type="NCBI Taxonomy" id="1213861"/>
    <lineage>
        <taxon>Bacteria</taxon>
        <taxon>Bacillati</taxon>
        <taxon>Actinomycetota</taxon>
        <taxon>Actinomycetes</taxon>
        <taxon>Pseudonocardiales</taxon>
        <taxon>Pseudonocardiaceae</taxon>
        <taxon>Actinocrispum</taxon>
    </lineage>
</organism>
<accession>A0A4R2IYP6</accession>
<feature type="transmembrane region" description="Helical" evidence="2">
    <location>
        <begin position="118"/>
        <end position="140"/>
    </location>
</feature>
<feature type="compositionally biased region" description="Pro residues" evidence="1">
    <location>
        <begin position="73"/>
        <end position="84"/>
    </location>
</feature>
<feature type="transmembrane region" description="Helical" evidence="2">
    <location>
        <begin position="146"/>
        <end position="164"/>
    </location>
</feature>
<sequence length="182" mass="19000">MDEEESGALRTLLDAVMKGGSDGPEDVDAAFAQIVANLEREGVGSGVPTDLSDLPELSELTEMPGESKETAPPETPEPATPPPTAGWRGHETEMDWSWSTDDDHYVPPEPPPLPKPSALTVVALVLMLIALFLLVAPGVIGLSTPIATPIALISAAVGIGLVVLRIRQNNPPGSDNDNGAQI</sequence>
<dbReference type="OrthoDB" id="5193869at2"/>